<dbReference type="PIR" id="T08012">
    <property type="entry name" value="T08012"/>
</dbReference>
<dbReference type="Pfam" id="PF00234">
    <property type="entry name" value="Tryp_alpha_amyl"/>
    <property type="match status" value="1"/>
</dbReference>
<proteinExistence type="evidence at transcript level"/>
<dbReference type="SUPFAM" id="SSF47699">
    <property type="entry name" value="Bifunctional inhibitor/lipid-transfer protein/seed storage 2S albumin"/>
    <property type="match status" value="1"/>
</dbReference>
<protein>
    <submittedName>
        <fullName evidence="5">2S seed storage protein</fullName>
    </submittedName>
</protein>
<dbReference type="EMBL" id="AF029972">
    <property type="protein sequence ID" value="AAC27000.1"/>
    <property type="molecule type" value="mRNA"/>
</dbReference>
<evidence type="ECO:0000313" key="5">
    <source>
        <dbReference type="EMBL" id="AAC27000.1"/>
    </source>
</evidence>
<dbReference type="GO" id="GO:0045735">
    <property type="term" value="F:nutrient reservoir activity"/>
    <property type="evidence" value="ECO:0007669"/>
    <property type="project" value="InterPro"/>
</dbReference>
<feature type="chain" id="PRO_5004160238" evidence="3">
    <location>
        <begin position="37"/>
        <end position="170"/>
    </location>
</feature>
<accession>O64931</accession>
<feature type="region of interest" description="Disordered" evidence="2">
    <location>
        <begin position="104"/>
        <end position="139"/>
    </location>
</feature>
<dbReference type="AlphaFoldDB" id="O64931"/>
<dbReference type="InterPro" id="IPR036312">
    <property type="entry name" value="Bifun_inhib/LTP/seed_sf"/>
</dbReference>
<dbReference type="InterPro" id="IPR016140">
    <property type="entry name" value="Bifunc_inhib/LTP/seed_store"/>
</dbReference>
<feature type="signal peptide" evidence="3">
    <location>
        <begin position="1"/>
        <end position="36"/>
    </location>
</feature>
<evidence type="ECO:0000256" key="2">
    <source>
        <dbReference type="SAM" id="MobiDB-lite"/>
    </source>
</evidence>
<dbReference type="InterPro" id="IPR000617">
    <property type="entry name" value="Napin/2SS/CON"/>
</dbReference>
<feature type="domain" description="Bifunctional inhibitor/plant lipid transfer protein/seed storage helical" evidence="4">
    <location>
        <begin position="56"/>
        <end position="155"/>
    </location>
</feature>
<comment type="similarity">
    <text evidence="1">Belongs to the 2S seed storage albumins family.</text>
</comment>
<dbReference type="Gene3D" id="1.10.110.10">
    <property type="entry name" value="Plant lipid-transfer and hydrophobic proteins"/>
    <property type="match status" value="1"/>
</dbReference>
<gene>
    <name evidence="5" type="primary">PM2S3</name>
</gene>
<evidence type="ECO:0000256" key="3">
    <source>
        <dbReference type="SAM" id="SignalP"/>
    </source>
</evidence>
<dbReference type="SMART" id="SM00499">
    <property type="entry name" value="AAI"/>
    <property type="match status" value="1"/>
</dbReference>
<keyword evidence="3" id="KW-0732">Signal</keyword>
<organism evidence="5">
    <name type="scientific">Pseudotsuga menziesii</name>
    <name type="common">Douglas-fir</name>
    <name type="synonym">Abies menziesii</name>
    <dbReference type="NCBI Taxonomy" id="3357"/>
    <lineage>
        <taxon>Eukaryota</taxon>
        <taxon>Viridiplantae</taxon>
        <taxon>Streptophyta</taxon>
        <taxon>Embryophyta</taxon>
        <taxon>Tracheophyta</taxon>
        <taxon>Spermatophyta</taxon>
        <taxon>Pinopsida</taxon>
        <taxon>Pinidae</taxon>
        <taxon>Conifers I</taxon>
        <taxon>Pinales</taxon>
        <taxon>Pinaceae</taxon>
        <taxon>Pseudotsuga</taxon>
    </lineage>
</organism>
<name>O64931_PSEMZ</name>
<sequence length="170" mass="19584">MGVFSPPTSTMLRLKWVSLGVALLLLVQWSTPNVDAAGDNMFGEDVVQQQQRRGSCDPQRLSSCRDYLERRREQPSERCCNELERMSPQCRCPAIQQVFDQSSEDLSMVDSHSQNAAGNQRRREERGREEAEEEMVERAQRLPNTCNVRQPPRHCDIQRHSRYSIIGSSF</sequence>
<evidence type="ECO:0000259" key="4">
    <source>
        <dbReference type="SMART" id="SM00499"/>
    </source>
</evidence>
<dbReference type="PANTHER" id="PTHR35496:SF4">
    <property type="entry name" value="2S SULFUR-RICH SEED STORAGE PROTEIN 2-LIKE"/>
    <property type="match status" value="1"/>
</dbReference>
<evidence type="ECO:0000256" key="1">
    <source>
        <dbReference type="ARBA" id="ARBA00008262"/>
    </source>
</evidence>
<reference evidence="5" key="1">
    <citation type="journal article" date="1998" name="Planta">
        <title>Sequence and expression of embryogenesis-specific cDNAs encoding 2S seed storage proteins in Pseudotsuga menziesii [Mirb.] Franco.</title>
        <authorList>
            <person name="Chatthai M."/>
            <person name="Misra S."/>
        </authorList>
    </citation>
    <scope>NUCLEOTIDE SEQUENCE</scope>
    <source>
        <strain evidence="5">Franco</strain>
    </source>
</reference>
<dbReference type="CDD" id="cd00261">
    <property type="entry name" value="AAI_SS"/>
    <property type="match status" value="1"/>
</dbReference>
<feature type="compositionally biased region" description="Polar residues" evidence="2">
    <location>
        <begin position="104"/>
        <end position="114"/>
    </location>
</feature>
<dbReference type="PANTHER" id="PTHR35496">
    <property type="entry name" value="2S SEED STORAGE PROTEIN 1-RELATED"/>
    <property type="match status" value="1"/>
</dbReference>